<proteinExistence type="predicted"/>
<evidence type="ECO:0000313" key="2">
    <source>
        <dbReference type="EMBL" id="QDI68705.1"/>
    </source>
</evidence>
<dbReference type="Gene3D" id="1.20.1260.20">
    <property type="entry name" value="PPE superfamily"/>
    <property type="match status" value="1"/>
</dbReference>
<feature type="region of interest" description="Disordered" evidence="1">
    <location>
        <begin position="691"/>
        <end position="745"/>
    </location>
</feature>
<organism evidence="2 3">
    <name type="scientific">Streptomyces calvus</name>
    <dbReference type="NCBI Taxonomy" id="67282"/>
    <lineage>
        <taxon>Bacteria</taxon>
        <taxon>Bacillati</taxon>
        <taxon>Actinomycetota</taxon>
        <taxon>Actinomycetes</taxon>
        <taxon>Kitasatosporales</taxon>
        <taxon>Streptomycetaceae</taxon>
        <taxon>Streptomyces</taxon>
    </lineage>
</organism>
<accession>A0A514JMZ4</accession>
<dbReference type="InterPro" id="IPR038332">
    <property type="entry name" value="PPE_sf"/>
</dbReference>
<sequence length="745" mass="81710">MVISYEQLRTVDLSSLSDAVDAWRRLPGQFDTVARAFGTTVTKGLRDSDWKGETATEALEKFDIVEKQMKAASDEAHDVHALLKSALDAFQVAKGELKKIEKYVQEDKYLKIKDGRVYCDTSAAPQEQQAALQKGYLDSVHECNNRIEAALKDAEDADTALHWALTMDANGRRRGFNADTAASISEATAERAEAAREARAMVKLAELGDGMTTAQIRQMNKVFSKYEGDPFFNERFATGLGGKGTLQFWAEMADPKKDGYSRVPYEHSKERLAQLKELQGNLGRALASASHSESKEMSAWKKEVINLGNSHVDTPHAGNPYGFQVMSNLMRQGEYDSQFLEHYGKELIKEDKRWESPFSPSDFWMRNSESDLNFGSKDDRGQDPMTGFMEALGHNPKASVDFFSQDAHFDYLTSDREWPSDGTGEKDTGASAGYRSLSHALESATTGHAYDTGPSTHMPAHTKDQAELMTKIVQGIADPEDDFKMHKGMEESIGRMAAEYMPDIHRELSGGQAGGSTLEDLYPLSGAQAKFGEQAVTRFMYELGQSADGYKALNVGEALYTSELMGYHLANPDAYGESTRNTIQQISASTSEVQGVLGLARQDSDLQKSAEGDAAFNKDMDKWKAWATTAVNIGIGAGVSTAASPVAGAFAVAATEDLTGQMINGLFPDPRNSSQEALFRSGKDWEMHKDSTLAAAQQAASAADKSHPSGLNQAQIEAAVREGHFKGNDRAHSVLHEYRENRHKA</sequence>
<dbReference type="KEGG" id="sast:CD934_08425"/>
<gene>
    <name evidence="2" type="ORF">CD934_08425</name>
</gene>
<dbReference type="AlphaFoldDB" id="A0A514JMZ4"/>
<protein>
    <submittedName>
        <fullName evidence="2">Uncharacterized protein</fullName>
    </submittedName>
</protein>
<evidence type="ECO:0000313" key="3">
    <source>
        <dbReference type="Proteomes" id="UP000316215"/>
    </source>
</evidence>
<name>A0A514JMZ4_9ACTN</name>
<feature type="compositionally biased region" description="Low complexity" evidence="1">
    <location>
        <begin position="694"/>
        <end position="703"/>
    </location>
</feature>
<reference evidence="2 3" key="1">
    <citation type="submission" date="2017-07" db="EMBL/GenBank/DDBJ databases">
        <title>The Complete Genome of Streptomyces asterosporus-ZSY.</title>
        <authorList>
            <person name="Zhang S."/>
        </authorList>
    </citation>
    <scope>NUCLEOTIDE SEQUENCE [LARGE SCALE GENOMIC DNA]</scope>
    <source>
        <strain evidence="2 3">DSM 41452</strain>
    </source>
</reference>
<evidence type="ECO:0000256" key="1">
    <source>
        <dbReference type="SAM" id="MobiDB-lite"/>
    </source>
</evidence>
<dbReference type="RefSeq" id="WP_142231690.1">
    <property type="nucleotide sequence ID" value="NZ_CP022310.1"/>
</dbReference>
<dbReference type="Proteomes" id="UP000316215">
    <property type="component" value="Chromosome"/>
</dbReference>
<keyword evidence="3" id="KW-1185">Reference proteome</keyword>
<feature type="compositionally biased region" description="Basic and acidic residues" evidence="1">
    <location>
        <begin position="719"/>
        <end position="745"/>
    </location>
</feature>
<dbReference type="EMBL" id="CP022310">
    <property type="protein sequence ID" value="QDI68705.1"/>
    <property type="molecule type" value="Genomic_DNA"/>
</dbReference>